<feature type="compositionally biased region" description="Polar residues" evidence="6">
    <location>
        <begin position="1077"/>
        <end position="1092"/>
    </location>
</feature>
<accession>A0ABR3SXE5</accession>
<feature type="compositionally biased region" description="Basic and acidic residues" evidence="6">
    <location>
        <begin position="879"/>
        <end position="898"/>
    </location>
</feature>
<reference evidence="8 9" key="1">
    <citation type="submission" date="2024-02" db="EMBL/GenBank/DDBJ databases">
        <title>De novo assembly and annotation of 12 fungi associated with fruit tree decline syndrome in Ontario, Canada.</title>
        <authorList>
            <person name="Sulman M."/>
            <person name="Ellouze W."/>
            <person name="Ilyukhin E."/>
        </authorList>
    </citation>
    <scope>NUCLEOTIDE SEQUENCE [LARGE SCALE GENOMIC DNA]</scope>
    <source>
        <strain evidence="8 9">M1-105</strain>
    </source>
</reference>
<evidence type="ECO:0000256" key="6">
    <source>
        <dbReference type="SAM" id="MobiDB-lite"/>
    </source>
</evidence>
<proteinExistence type="predicted"/>
<dbReference type="InterPro" id="IPR019437">
    <property type="entry name" value="TPP1/Est3"/>
</dbReference>
<feature type="region of interest" description="Disordered" evidence="6">
    <location>
        <begin position="204"/>
        <end position="288"/>
    </location>
</feature>
<keyword evidence="9" id="KW-1185">Reference proteome</keyword>
<evidence type="ECO:0000313" key="8">
    <source>
        <dbReference type="EMBL" id="KAL1632000.1"/>
    </source>
</evidence>
<feature type="region of interest" description="Disordered" evidence="6">
    <location>
        <begin position="1077"/>
        <end position="1103"/>
    </location>
</feature>
<keyword evidence="3" id="KW-0158">Chromosome</keyword>
<feature type="compositionally biased region" description="Basic and acidic residues" evidence="6">
    <location>
        <begin position="813"/>
        <end position="825"/>
    </location>
</feature>
<comment type="caution">
    <text evidence="8">The sequence shown here is derived from an EMBL/GenBank/DDBJ whole genome shotgun (WGS) entry which is preliminary data.</text>
</comment>
<feature type="compositionally biased region" description="Polar residues" evidence="6">
    <location>
        <begin position="1486"/>
        <end position="1498"/>
    </location>
</feature>
<feature type="compositionally biased region" description="Basic and acidic residues" evidence="6">
    <location>
        <begin position="1462"/>
        <end position="1474"/>
    </location>
</feature>
<organism evidence="8 9">
    <name type="scientific">Neofusicoccum ribis</name>
    <dbReference type="NCBI Taxonomy" id="45134"/>
    <lineage>
        <taxon>Eukaryota</taxon>
        <taxon>Fungi</taxon>
        <taxon>Dikarya</taxon>
        <taxon>Ascomycota</taxon>
        <taxon>Pezizomycotina</taxon>
        <taxon>Dothideomycetes</taxon>
        <taxon>Dothideomycetes incertae sedis</taxon>
        <taxon>Botryosphaeriales</taxon>
        <taxon>Botryosphaeriaceae</taxon>
        <taxon>Neofusicoccum</taxon>
    </lineage>
</organism>
<comment type="subcellular location">
    <subcellularLocation>
        <location evidence="2">Chromosome</location>
        <location evidence="2">Telomere</location>
    </subcellularLocation>
    <subcellularLocation>
        <location evidence="1">Nucleus</location>
    </subcellularLocation>
</comment>
<sequence length="1683" mass="183788">MGSLLKPWLGEEVEEEVDMALEYWETDPKQRTRIEHSQAQEAMFEDDGSNLRIQVQMALSARAHVQIVNVRVAVPIRIVHLLTCLQFTQVEDDEPIDAIVSDSVNSIKVRFSNVVERRFEEKHKRPITSNTRGGIMYIKEFEIVIPQFGTADEDPVFLLVSNAIYEGSPSSQIFGRPTPIQSRQKMKRLLERFHKVKFEENSDGAEIVGSGMESDDDAMSQGEPNTVNERPAASQTQFGTQAAFSQVPFMPRREKGSPKGIKMEPRDPISQQKPSEQGNTRQPLQQKPAPNLQQILGLLSARPRGADSSKKAPMPHSPAPPKTSSGNALGSQSQSGYQSPRSRPQGGRNVVDENDEPAVVNAFADTDAPISLGMDDPTKVHGLGNQEAADEHPSADAIVPLDSAGPIADAQRMDVVHNNTPTSYQLPIPSTSTVPTTNSSVPSVVQTIEKDITAGSSQEHRVPLIYHKAWNFVLPATRSACRIPQDQAEILKKPCSVLPPRIGHQFPVGNMPNTVLASVTSQVEERRRKEDLTAKTNEPINHLDAVDSDTESILEKDVPDAMDDILDTDPPQSTQSIDWSPSPPRLANRAADLPPDSSLPEKEDADETGLPSEAHKVKNSKPKGPSVPSSPPGPSSPDGLPRELMDDDDESDLETSVPKAYIRPKQVKLASPSPNAKAHVPAMKRQISSSGKPYTHLHAPKDTRPWQVITSSSSGRIQSSTQQYQSPSREDKISSSAPVIPCSYEAIRSPPLRTPQNIVGVDGAGEGATKSPPDEEDELIQRQIQNEMNSQSSQRQHFSSAPSRNQPTPSSPSRRDEDISERRAPSTESPSSRRHSGNPPIKREAHSPPPPDEPRKRAKKVHSNFHFSQDIPLSQNPSDHLREQRRQFFAKREHEPSHLRQKSNSSASGLSEPESALSPANHLQEQRRNVSTRIKQESDDEQNVLRRSTQPSGSLPRPLVSSDVDSDMSQPTTPAKVKAEYHDDDQALLPIMETEDVSRSVSHDAMEVDVPAQEQFHMSRAGTAPHSATNEEPVDVTRGTSIVEETEFPVQREMDVRKAQVAVKAAAGVPVAIGSPRTRSAVSKNGSASKLSQMAKDKSQNRYSMSNKAYRRLTERLKKKVSKVQQRLRGQTFSADGALTSTQKRCMKEQSKLFRQAEKHGIKLDIDEFKLPYQKTGQPDPMEGISEYEDDLDALSDGSSIHDSHTRKWAKRPIPDDSDDEVGLDASSSVDSGNKTQAAPASTSREAVPHASQATRGDRIRRTKTNATAPVDQEIRPPAEKTASTTAGPLKPTTGADLAQPPQDTGDKGPTPLTEVGPSGTASDAAKPSGVLAQFSQVYPEYTGNHKHFLNLCHQLDWMKKGGRPLHPYLWDDYIIRHQIEYKIHMEECSNEGTDPLPWSKYYVDKILMPRFNKGVMNPDSLEKLFSEQEKPLRPVIHKNVSHFEPIHEKDLPPRALPRVDGFPRGRDSYRPDYSKPPQRIGANNIPVSSTNSKRVNNQQQGSSGTQPQQQSKQPSAPSVTLPASSRAAHSAAPGSVQPPFASTANSAAHAKPTQPALTAPSKPFKSPGAVPQALPRAPASNKATIATSKMSPASAPPSKVTKAASQTAAKRLNGMSAPSSASATTAKASLQPPAKTLNGMPAPPPPASSAASGKEKGKNMFQMFKERYNKPRPGGSRAGSTV</sequence>
<feature type="region of interest" description="Disordered" evidence="6">
    <location>
        <begin position="1172"/>
        <end position="1328"/>
    </location>
</feature>
<evidence type="ECO:0000259" key="7">
    <source>
        <dbReference type="Pfam" id="PF10341"/>
    </source>
</evidence>
<evidence type="ECO:0000256" key="1">
    <source>
        <dbReference type="ARBA" id="ARBA00004123"/>
    </source>
</evidence>
<feature type="compositionally biased region" description="Polar residues" evidence="6">
    <location>
        <begin position="222"/>
        <end position="244"/>
    </location>
</feature>
<keyword evidence="4" id="KW-0779">Telomere</keyword>
<feature type="compositionally biased region" description="Polar residues" evidence="6">
    <location>
        <begin position="570"/>
        <end position="579"/>
    </location>
</feature>
<keyword evidence="5" id="KW-0539">Nucleus</keyword>
<feature type="compositionally biased region" description="Polar residues" evidence="6">
    <location>
        <begin position="1226"/>
        <end position="1245"/>
    </location>
</feature>
<dbReference type="Gene3D" id="2.40.50.960">
    <property type="match status" value="1"/>
</dbReference>
<feature type="compositionally biased region" description="Polar residues" evidence="6">
    <location>
        <begin position="782"/>
        <end position="812"/>
    </location>
</feature>
<name>A0ABR3SXE5_9PEZI</name>
<feature type="region of interest" description="Disordered" evidence="6">
    <location>
        <begin position="365"/>
        <end position="392"/>
    </location>
</feature>
<evidence type="ECO:0000313" key="9">
    <source>
        <dbReference type="Proteomes" id="UP001521116"/>
    </source>
</evidence>
<feature type="region of interest" description="Disordered" evidence="6">
    <location>
        <begin position="1015"/>
        <end position="1041"/>
    </location>
</feature>
<feature type="compositionally biased region" description="Basic and acidic residues" evidence="6">
    <location>
        <begin position="523"/>
        <end position="533"/>
    </location>
</feature>
<feature type="compositionally biased region" description="Low complexity" evidence="6">
    <location>
        <begin position="709"/>
        <end position="723"/>
    </location>
</feature>
<feature type="compositionally biased region" description="Polar residues" evidence="6">
    <location>
        <begin position="322"/>
        <end position="342"/>
    </location>
</feature>
<feature type="domain" description="Shelterin complex subunit TPP1/Est3" evidence="7">
    <location>
        <begin position="79"/>
        <end position="174"/>
    </location>
</feature>
<evidence type="ECO:0000256" key="3">
    <source>
        <dbReference type="ARBA" id="ARBA00022454"/>
    </source>
</evidence>
<evidence type="ECO:0000256" key="4">
    <source>
        <dbReference type="ARBA" id="ARBA00022895"/>
    </source>
</evidence>
<gene>
    <name evidence="8" type="ORF">SLS56_004045</name>
</gene>
<evidence type="ECO:0000256" key="2">
    <source>
        <dbReference type="ARBA" id="ARBA00004574"/>
    </source>
</evidence>
<dbReference type="EMBL" id="JAJVDC020000035">
    <property type="protein sequence ID" value="KAL1632000.1"/>
    <property type="molecule type" value="Genomic_DNA"/>
</dbReference>
<feature type="compositionally biased region" description="Low complexity" evidence="6">
    <location>
        <begin position="1499"/>
        <end position="1533"/>
    </location>
</feature>
<feature type="compositionally biased region" description="Low complexity" evidence="6">
    <location>
        <begin position="1617"/>
        <end position="1630"/>
    </location>
</feature>
<feature type="compositionally biased region" description="Basic and acidic residues" evidence="6">
    <location>
        <begin position="1654"/>
        <end position="1670"/>
    </location>
</feature>
<feature type="compositionally biased region" description="Polar residues" evidence="6">
    <location>
        <begin position="269"/>
        <end position="285"/>
    </location>
</feature>
<feature type="region of interest" description="Disordered" evidence="6">
    <location>
        <begin position="1445"/>
        <end position="1683"/>
    </location>
</feature>
<protein>
    <recommendedName>
        <fullName evidence="7">Shelterin complex subunit TPP1/Est3 domain-containing protein</fullName>
    </recommendedName>
</protein>
<dbReference type="Pfam" id="PF10341">
    <property type="entry name" value="TPP1"/>
    <property type="match status" value="1"/>
</dbReference>
<feature type="region of interest" description="Disordered" evidence="6">
    <location>
        <begin position="303"/>
        <end position="353"/>
    </location>
</feature>
<feature type="compositionally biased region" description="Polar residues" evidence="6">
    <location>
        <begin position="1582"/>
        <end position="1591"/>
    </location>
</feature>
<feature type="compositionally biased region" description="Basic and acidic residues" evidence="6">
    <location>
        <begin position="251"/>
        <end position="267"/>
    </location>
</feature>
<evidence type="ECO:0000256" key="5">
    <source>
        <dbReference type="ARBA" id="ARBA00023242"/>
    </source>
</evidence>
<feature type="region of interest" description="Disordered" evidence="6">
    <location>
        <begin position="521"/>
        <end position="985"/>
    </location>
</feature>
<feature type="compositionally biased region" description="Polar residues" evidence="6">
    <location>
        <begin position="865"/>
        <end position="878"/>
    </location>
</feature>
<dbReference type="Proteomes" id="UP001521116">
    <property type="component" value="Unassembled WGS sequence"/>
</dbReference>